<protein>
    <submittedName>
        <fullName evidence="1">Uncharacterized protein</fullName>
    </submittedName>
</protein>
<dbReference type="Proteomes" id="UP001386955">
    <property type="component" value="Unassembled WGS sequence"/>
</dbReference>
<reference evidence="1 2" key="1">
    <citation type="submission" date="2024-01" db="EMBL/GenBank/DDBJ databases">
        <title>The genomes of 5 underutilized Papilionoideae crops provide insights into root nodulation and disease resistanc.</title>
        <authorList>
            <person name="Jiang F."/>
        </authorList>
    </citation>
    <scope>NUCLEOTIDE SEQUENCE [LARGE SCALE GENOMIC DNA]</scope>
    <source>
        <strain evidence="1">DUOXIRENSHENG_FW03</strain>
        <tissue evidence="1">Leaves</tissue>
    </source>
</reference>
<comment type="caution">
    <text evidence="1">The sequence shown here is derived from an EMBL/GenBank/DDBJ whole genome shotgun (WGS) entry which is preliminary data.</text>
</comment>
<accession>A0AAN9XC56</accession>
<dbReference type="AlphaFoldDB" id="A0AAN9XC56"/>
<sequence>MHLSLSAEKKCLYLRTFLTQSMAFLFIEYFLVMASEVVARWWALNEVRSKDEGAQVGGGTKMRIVGGYGESQEEDEWWIFLIIHLKGRNFLFKIYPEHALQML</sequence>
<organism evidence="1 2">
    <name type="scientific">Psophocarpus tetragonolobus</name>
    <name type="common">Winged bean</name>
    <name type="synonym">Dolichos tetragonolobus</name>
    <dbReference type="NCBI Taxonomy" id="3891"/>
    <lineage>
        <taxon>Eukaryota</taxon>
        <taxon>Viridiplantae</taxon>
        <taxon>Streptophyta</taxon>
        <taxon>Embryophyta</taxon>
        <taxon>Tracheophyta</taxon>
        <taxon>Spermatophyta</taxon>
        <taxon>Magnoliopsida</taxon>
        <taxon>eudicotyledons</taxon>
        <taxon>Gunneridae</taxon>
        <taxon>Pentapetalae</taxon>
        <taxon>rosids</taxon>
        <taxon>fabids</taxon>
        <taxon>Fabales</taxon>
        <taxon>Fabaceae</taxon>
        <taxon>Papilionoideae</taxon>
        <taxon>50 kb inversion clade</taxon>
        <taxon>NPAAA clade</taxon>
        <taxon>indigoferoid/millettioid clade</taxon>
        <taxon>Phaseoleae</taxon>
        <taxon>Psophocarpus</taxon>
    </lineage>
</organism>
<gene>
    <name evidence="1" type="ORF">VNO78_22522</name>
</gene>
<name>A0AAN9XC56_PSOTE</name>
<proteinExistence type="predicted"/>
<keyword evidence="2" id="KW-1185">Reference proteome</keyword>
<dbReference type="EMBL" id="JAYMYS010000006">
    <property type="protein sequence ID" value="KAK7387732.1"/>
    <property type="molecule type" value="Genomic_DNA"/>
</dbReference>
<evidence type="ECO:0000313" key="1">
    <source>
        <dbReference type="EMBL" id="KAK7387732.1"/>
    </source>
</evidence>
<evidence type="ECO:0000313" key="2">
    <source>
        <dbReference type="Proteomes" id="UP001386955"/>
    </source>
</evidence>